<protein>
    <recommendedName>
        <fullName evidence="2">protein-glutamate methylesterase</fullName>
        <ecNumber evidence="2">3.1.1.61</ecNumber>
    </recommendedName>
</protein>
<sequence length="331" mass="36511">MKDKAPVPLALKNKSDIKVLVVAEDHHQRMAFSDTVRGCGFTLIDCVSRAQLHDKFERYETPIDIWLIDSDYDDSVATATAMSQSIGVLVGFSQAPYLNEAKQYAKWQRKLKRKLAQMLLLPGLVDTNAYQSDTNDWQYVVFLGASMGGPSAVKEFLDNLSPTLPICILLAHHFNQTMIGTLPRILNRHNDWRCQVITSSQRLQAGQCLIAPIDKQIVCDSTGRIILLAKAWEGDYKPAIGQILKNTSDVYGSELINIIFSGMGNDGAQYLDLIQDNDSQLWAQDPSVSTCPSQPQAIVDSGYCGFIGSPVALAQKLTDYIGERAAVASSH</sequence>
<dbReference type="EMBL" id="BMZR01000004">
    <property type="protein sequence ID" value="GHD35121.1"/>
    <property type="molecule type" value="Genomic_DNA"/>
</dbReference>
<dbReference type="Proteomes" id="UP000610203">
    <property type="component" value="Unassembled WGS sequence"/>
</dbReference>
<evidence type="ECO:0000313" key="7">
    <source>
        <dbReference type="Proteomes" id="UP000610203"/>
    </source>
</evidence>
<dbReference type="Pfam" id="PF01339">
    <property type="entry name" value="CheB_methylest"/>
    <property type="match status" value="1"/>
</dbReference>
<feature type="active site" evidence="4">
    <location>
        <position position="146"/>
    </location>
</feature>
<reference evidence="7" key="1">
    <citation type="journal article" date="2019" name="Int. J. Syst. Evol. Microbiol.">
        <title>The Global Catalogue of Microorganisms (GCM) 10K type strain sequencing project: providing services to taxonomists for standard genome sequencing and annotation.</title>
        <authorList>
            <consortium name="The Broad Institute Genomics Platform"/>
            <consortium name="The Broad Institute Genome Sequencing Center for Infectious Disease"/>
            <person name="Wu L."/>
            <person name="Ma J."/>
        </authorList>
    </citation>
    <scope>NUCLEOTIDE SEQUENCE [LARGE SCALE GENOMIC DNA]</scope>
    <source>
        <strain evidence="7">KCTC 42280</strain>
    </source>
</reference>
<dbReference type="PANTHER" id="PTHR42872">
    <property type="entry name" value="PROTEIN-GLUTAMATE METHYLESTERASE/PROTEIN-GLUTAMINE GLUTAMINASE"/>
    <property type="match status" value="1"/>
</dbReference>
<evidence type="ECO:0000256" key="3">
    <source>
        <dbReference type="ARBA" id="ARBA00048267"/>
    </source>
</evidence>
<gene>
    <name evidence="6" type="primary">chpB</name>
    <name evidence="6" type="ORF">GCM10016272_20900</name>
</gene>
<comment type="catalytic activity">
    <reaction evidence="3">
        <text>[protein]-L-glutamate 5-O-methyl ester + H2O = L-glutamyl-[protein] + methanol + H(+)</text>
        <dbReference type="Rhea" id="RHEA:23236"/>
        <dbReference type="Rhea" id="RHEA-COMP:10208"/>
        <dbReference type="Rhea" id="RHEA-COMP:10311"/>
        <dbReference type="ChEBI" id="CHEBI:15377"/>
        <dbReference type="ChEBI" id="CHEBI:15378"/>
        <dbReference type="ChEBI" id="CHEBI:17790"/>
        <dbReference type="ChEBI" id="CHEBI:29973"/>
        <dbReference type="ChEBI" id="CHEBI:82795"/>
        <dbReference type="EC" id="3.1.1.61"/>
    </reaction>
</comment>
<feature type="domain" description="CheB-type methylesterase" evidence="5">
    <location>
        <begin position="134"/>
        <end position="302"/>
    </location>
</feature>
<dbReference type="InterPro" id="IPR035909">
    <property type="entry name" value="CheB_C"/>
</dbReference>
<dbReference type="PROSITE" id="PS50122">
    <property type="entry name" value="CHEB"/>
    <property type="match status" value="1"/>
</dbReference>
<accession>A0ABQ3GS31</accession>
<feature type="active site" evidence="4">
    <location>
        <position position="266"/>
    </location>
</feature>
<keyword evidence="1 4" id="KW-0378">Hydrolase</keyword>
<evidence type="ECO:0000313" key="6">
    <source>
        <dbReference type="EMBL" id="GHD35121.1"/>
    </source>
</evidence>
<evidence type="ECO:0000259" key="5">
    <source>
        <dbReference type="PROSITE" id="PS50122"/>
    </source>
</evidence>
<keyword evidence="4" id="KW-0145">Chemotaxis</keyword>
<evidence type="ECO:0000256" key="2">
    <source>
        <dbReference type="ARBA" id="ARBA00039140"/>
    </source>
</evidence>
<name>A0ABQ3GS31_9GAMM</name>
<organism evidence="6 7">
    <name type="scientific">Psychrobacter glaciei</name>
    <dbReference type="NCBI Taxonomy" id="619771"/>
    <lineage>
        <taxon>Bacteria</taxon>
        <taxon>Pseudomonadati</taxon>
        <taxon>Pseudomonadota</taxon>
        <taxon>Gammaproteobacteria</taxon>
        <taxon>Moraxellales</taxon>
        <taxon>Moraxellaceae</taxon>
        <taxon>Psychrobacter</taxon>
    </lineage>
</organism>
<dbReference type="EC" id="3.1.1.61" evidence="2"/>
<evidence type="ECO:0000256" key="1">
    <source>
        <dbReference type="ARBA" id="ARBA00022801"/>
    </source>
</evidence>
<proteinExistence type="predicted"/>
<dbReference type="InterPro" id="IPR000673">
    <property type="entry name" value="Sig_transdc_resp-reg_Me-estase"/>
</dbReference>
<dbReference type="SUPFAM" id="SSF52738">
    <property type="entry name" value="Methylesterase CheB, C-terminal domain"/>
    <property type="match status" value="1"/>
</dbReference>
<comment type="caution">
    <text evidence="6">The sequence shown here is derived from an EMBL/GenBank/DDBJ whole genome shotgun (WGS) entry which is preliminary data.</text>
</comment>
<dbReference type="RefSeq" id="WP_189585582.1">
    <property type="nucleotide sequence ID" value="NZ_BMZR01000004.1"/>
</dbReference>
<evidence type="ECO:0000256" key="4">
    <source>
        <dbReference type="PROSITE-ProRule" id="PRU00050"/>
    </source>
</evidence>
<feature type="active site" evidence="4">
    <location>
        <position position="173"/>
    </location>
</feature>
<keyword evidence="7" id="KW-1185">Reference proteome</keyword>
<dbReference type="Gene3D" id="3.40.50.180">
    <property type="entry name" value="Methylesterase CheB, C-terminal domain"/>
    <property type="match status" value="1"/>
</dbReference>
<dbReference type="PANTHER" id="PTHR42872:SF6">
    <property type="entry name" value="PROTEIN-GLUTAMATE METHYLESTERASE_PROTEIN-GLUTAMINE GLUTAMINASE"/>
    <property type="match status" value="1"/>
</dbReference>